<dbReference type="Proteomes" id="UP000679247">
    <property type="component" value="Chromosome"/>
</dbReference>
<evidence type="ECO:0000313" key="4">
    <source>
        <dbReference type="EMBL" id="QVY61111.1"/>
    </source>
</evidence>
<feature type="domain" description="Bacterial Ig" evidence="3">
    <location>
        <begin position="297"/>
        <end position="375"/>
    </location>
</feature>
<feature type="region of interest" description="Disordered" evidence="1">
    <location>
        <begin position="541"/>
        <end position="1459"/>
    </location>
</feature>
<feature type="compositionally biased region" description="Low complexity" evidence="1">
    <location>
        <begin position="940"/>
        <end position="967"/>
    </location>
</feature>
<feature type="compositionally biased region" description="Polar residues" evidence="1">
    <location>
        <begin position="1393"/>
        <end position="1426"/>
    </location>
</feature>
<feature type="domain" description="Bacterial Ig" evidence="3">
    <location>
        <begin position="1567"/>
        <end position="1635"/>
    </location>
</feature>
<sequence>MKRSNWFRSKLRFMVLFAFILMMAPFGFFVEENKASAVNINVIGNQSLVSSYQNGEFSLTITGNQVANIGLLNNYVPIFQLPEELSYLLSNNNFKKETTITYSIPFLGLGGSLLENKGTITGFNILTNNENALVGANIAHLLGVNVSTPTTFTLSINLKNLGVNELPPSLDGKLTSKAIAVDSFLLDLNVLNGLGAVSTLNTTFVDKTAPGQPVVEAVNGMSTDVSGTSEAGAVVKIVFPDGSEKTTVANEEGKWTVAIDPQAVNAELIVTATDAAGNTSEAVTVFVQPIEKADTEAPEQPIVDSVNETSTVITGNSEVGALVKVIFSDGSEKTTVANEEGDWTVAADPQAANTELSVTATDAAGNTSEAVTVFVQPIEKADTEAPAQPIVDSVNETSTVITGNSEVGALVKVVFPDGSEKTTVANEGGEWTVAINPQAVNAELIVTATDAAGNISEAVTVVVQPIEKADTEAPALPVITSMDETTGEIYGESEKYAKIILTLPDESEVYTQADDQGKWYVRINTYSLSRRLMITAVDDAGNRSESVSTTMNATPVSEGSTETPLQPEEPASTLEVEVPSDATEGTVEEADTETPEQPENPTATEEEPNGTGGNENSSETEAPVQTEDPTPPTEEAPTETGGNEEGAEPGISEQPYEPVTNPEEPSEGNAEDSGSETPVQEESPATQPAEEGPTESGGNENGSEIEVPSQIEDPTTPEVEVPSEGSEGIEEEAGTEIPAQPENPSTPIEEAPTETGGNEEGTEPGTTEQPNEPVTNPEEPSEGNAEDSGSETPVQEESPATQPAEEGPTESGGNENGSEIEVPGQIENPTTPPTDEEPTEAGGTEEGTETGASEQPYEPVTTPEEIPTKGSEGTEEEAGTETPAQQENPTTPPTEEEAIETGGNEDGTETEAPVQTEDPTTPEVEVPSEEVEGAEEESGTETPAQPENPTTSPTEEGPTESGGNENGSEIEDPTTPEVEVPSEGSEGIEEESGTEPPAQLENPTTSPTEEESTENGGNEDGTETEAPVQTEDPTPEVEVPSEETEGMEEESGTGSPEQPENPTTSPTEEAPSETGGNEDGTQTEAPIQTEDPTTEVEVPSEETEGMEEESGTGSPEQPENPTTSPTEEAPSETGGNEDGTQTEAPIQTEDPTTEVEVPSEETEGMEEESGTGSPEQPENPSTTPIEEAPSETGGNEDGTQTEAPVQTEDPTTEVEVPSEETEGTEEESGTEPPAQPENPTTPPTEEAPSETGGNDDGTEIEAPVQTEDPTTEEESGSETPAQLEDPSSPPTEEVPTETGGTEDGTETETSTQPEDSTSSEAEVPSEEAESKEEAETEIPVQPENPTTPPTETGGNEEGSETELPTKKEDSETSEPEAPSDGSKENEVVPGPATSDQPENPSASAPTETVGNQAGSQSESPIQSEDSISIPEAEGSSDNGGNEGKPVQQTVPSADNGTQLNLSVENVNEDSRMVQGTSAPYSKITVILPDGNKVTTVADIKGNWSVSISRQKADARIKVEALNSKNSQSQYVFITVKQAVNQASIGEVSRNSSSSTSKLVPNVTYTSSGKILISGKSEANATIALQVDNKIYQKVTADQNGNWSITMNMADTGQRHIVMVLDALGNHIEAAEFSMPEDGWSNLVKSADKELPILSIADTGENSSENILYQTANGMNLDYIKPDSGLEGTIYASNGKTDLLIDRNYLGIKTISNWLLGSEDIVKSKVTYLFQFLFLLFLFIIVLVKRRRSKKSEAVENF</sequence>
<feature type="compositionally biased region" description="Low complexity" evidence="1">
    <location>
        <begin position="880"/>
        <end position="889"/>
    </location>
</feature>
<feature type="compositionally biased region" description="Low complexity" evidence="1">
    <location>
        <begin position="975"/>
        <end position="985"/>
    </location>
</feature>
<feature type="transmembrane region" description="Helical" evidence="2">
    <location>
        <begin position="12"/>
        <end position="30"/>
    </location>
</feature>
<feature type="compositionally biased region" description="Pro residues" evidence="1">
    <location>
        <begin position="1233"/>
        <end position="1242"/>
    </location>
</feature>
<evidence type="ECO:0000259" key="3">
    <source>
        <dbReference type="Pfam" id="PF17936"/>
    </source>
</evidence>
<feature type="compositionally biased region" description="Low complexity" evidence="1">
    <location>
        <begin position="1052"/>
        <end position="1074"/>
    </location>
</feature>
<name>A0ABX8F9V5_9BACI</name>
<feature type="compositionally biased region" description="Acidic residues" evidence="1">
    <location>
        <begin position="1092"/>
        <end position="1110"/>
    </location>
</feature>
<dbReference type="EMBL" id="CP071709">
    <property type="protein sequence ID" value="QVY61111.1"/>
    <property type="molecule type" value="Genomic_DNA"/>
</dbReference>
<feature type="compositionally biased region" description="Acidic residues" evidence="1">
    <location>
        <begin position="664"/>
        <end position="674"/>
    </location>
</feature>
<feature type="compositionally biased region" description="Low complexity" evidence="1">
    <location>
        <begin position="910"/>
        <end position="925"/>
    </location>
</feature>
<keyword evidence="2" id="KW-0472">Membrane</keyword>
<feature type="compositionally biased region" description="Polar residues" evidence="1">
    <location>
        <begin position="675"/>
        <end position="686"/>
    </location>
</feature>
<evidence type="ECO:0000256" key="1">
    <source>
        <dbReference type="SAM" id="MobiDB-lite"/>
    </source>
</evidence>
<feature type="compositionally biased region" description="Acidic residues" evidence="1">
    <location>
        <begin position="1210"/>
        <end position="1229"/>
    </location>
</feature>
<feature type="compositionally biased region" description="Polar residues" evidence="1">
    <location>
        <begin position="1446"/>
        <end position="1459"/>
    </location>
</feature>
<feature type="compositionally biased region" description="Acidic residues" evidence="1">
    <location>
        <begin position="926"/>
        <end position="939"/>
    </location>
</feature>
<feature type="domain" description="Bacterial Ig" evidence="3">
    <location>
        <begin position="385"/>
        <end position="463"/>
    </location>
</feature>
<feature type="domain" description="Bacterial Ig" evidence="3">
    <location>
        <begin position="1462"/>
        <end position="1536"/>
    </location>
</feature>
<dbReference type="Pfam" id="PF17936">
    <property type="entry name" value="Big_6"/>
    <property type="match status" value="5"/>
</dbReference>
<feature type="compositionally biased region" description="Acidic residues" evidence="1">
    <location>
        <begin position="779"/>
        <end position="789"/>
    </location>
</feature>
<keyword evidence="5" id="KW-1185">Reference proteome</keyword>
<dbReference type="NCBIfam" id="NF033510">
    <property type="entry name" value="Ca_tandemer"/>
    <property type="match status" value="3"/>
</dbReference>
<feature type="compositionally biased region" description="Low complexity" evidence="1">
    <location>
        <begin position="994"/>
        <end position="1007"/>
    </location>
</feature>
<dbReference type="InterPro" id="IPR013783">
    <property type="entry name" value="Ig-like_fold"/>
</dbReference>
<feature type="compositionally biased region" description="Low complexity" evidence="1">
    <location>
        <begin position="716"/>
        <end position="726"/>
    </location>
</feature>
<feature type="compositionally biased region" description="Low complexity" evidence="1">
    <location>
        <begin position="1307"/>
        <end position="1322"/>
    </location>
</feature>
<feature type="compositionally biased region" description="Low complexity" evidence="1">
    <location>
        <begin position="1277"/>
        <end position="1299"/>
    </location>
</feature>
<dbReference type="Gene3D" id="2.60.40.10">
    <property type="entry name" value="Immunoglobulins"/>
    <property type="match status" value="6"/>
</dbReference>
<feature type="compositionally biased region" description="Low complexity" evidence="1">
    <location>
        <begin position="763"/>
        <end position="773"/>
    </location>
</feature>
<feature type="compositionally biased region" description="Polar residues" evidence="1">
    <location>
        <begin position="543"/>
        <end position="564"/>
    </location>
</feature>
<feature type="compositionally biased region" description="Acidic residues" evidence="1">
    <location>
        <begin position="1323"/>
        <end position="1336"/>
    </location>
</feature>
<organism evidence="4 5">
    <name type="scientific">Cytobacillus gottheilii</name>
    <dbReference type="NCBI Taxonomy" id="859144"/>
    <lineage>
        <taxon>Bacteria</taxon>
        <taxon>Bacillati</taxon>
        <taxon>Bacillota</taxon>
        <taxon>Bacilli</taxon>
        <taxon>Bacillales</taxon>
        <taxon>Bacillaceae</taxon>
        <taxon>Cytobacillus</taxon>
    </lineage>
</organism>
<feature type="transmembrane region" description="Helical" evidence="2">
    <location>
        <begin position="1725"/>
        <end position="1743"/>
    </location>
</feature>
<feature type="compositionally biased region" description="Polar residues" evidence="1">
    <location>
        <begin position="790"/>
        <end position="801"/>
    </location>
</feature>
<dbReference type="RefSeq" id="WP_214476069.1">
    <property type="nucleotide sequence ID" value="NZ_CP071709.1"/>
</dbReference>
<feature type="domain" description="Bacterial Ig" evidence="3">
    <location>
        <begin position="209"/>
        <end position="287"/>
    </location>
</feature>
<feature type="compositionally biased region" description="Acidic residues" evidence="1">
    <location>
        <begin position="1033"/>
        <end position="1051"/>
    </location>
</feature>
<dbReference type="InterPro" id="IPR041498">
    <property type="entry name" value="Big_6"/>
</dbReference>
<reference evidence="4 5" key="1">
    <citation type="submission" date="2021-03" db="EMBL/GenBank/DDBJ databases">
        <title>The first data on the complete genome of the tetrodotoxin-producing bacterium.</title>
        <authorList>
            <person name="Melnikova D.I."/>
            <person name="Nijland R."/>
            <person name="Magarlamov T.Y."/>
        </authorList>
    </citation>
    <scope>NUCLEOTIDE SEQUENCE [LARGE SCALE GENOMIC DNA]</scope>
    <source>
        <strain evidence="4 5">1839</strain>
    </source>
</reference>
<feature type="compositionally biased region" description="Acidic residues" evidence="1">
    <location>
        <begin position="1151"/>
        <end position="1169"/>
    </location>
</feature>
<accession>A0ABX8F9V5</accession>
<feature type="compositionally biased region" description="Low complexity" evidence="1">
    <location>
        <begin position="805"/>
        <end position="821"/>
    </location>
</feature>
<feature type="compositionally biased region" description="Low complexity" evidence="1">
    <location>
        <begin position="1111"/>
        <end position="1133"/>
    </location>
</feature>
<proteinExistence type="predicted"/>
<feature type="compositionally biased region" description="Low complexity" evidence="1">
    <location>
        <begin position="690"/>
        <end position="706"/>
    </location>
</feature>
<keyword evidence="2" id="KW-1133">Transmembrane helix</keyword>
<gene>
    <name evidence="4" type="ORF">J1899_19435</name>
</gene>
<evidence type="ECO:0000313" key="5">
    <source>
        <dbReference type="Proteomes" id="UP000679247"/>
    </source>
</evidence>
<evidence type="ECO:0000256" key="2">
    <source>
        <dbReference type="SAM" id="Phobius"/>
    </source>
</evidence>
<protein>
    <recommendedName>
        <fullName evidence="3">Bacterial Ig domain-containing protein</fullName>
    </recommendedName>
</protein>
<keyword evidence="2" id="KW-0812">Transmembrane</keyword>
<feature type="compositionally biased region" description="Acidic residues" evidence="1">
    <location>
        <begin position="586"/>
        <end position="596"/>
    </location>
</feature>